<dbReference type="Proteomes" id="UP001224926">
    <property type="component" value="Chromosome"/>
</dbReference>
<sequence length="58" mass="6245">MAKSESSQSGGSRRLLAILEGRPCPDCADGELERDSYKDKRAVVCDSCGTPRAQVWTG</sequence>
<keyword evidence="2" id="KW-1185">Reference proteome</keyword>
<proteinExistence type="predicted"/>
<evidence type="ECO:0008006" key="3">
    <source>
        <dbReference type="Google" id="ProtNLM"/>
    </source>
</evidence>
<organism evidence="1 2">
    <name type="scientific">Natrinema thermotolerans</name>
    <dbReference type="NCBI Taxonomy" id="121872"/>
    <lineage>
        <taxon>Archaea</taxon>
        <taxon>Methanobacteriati</taxon>
        <taxon>Methanobacteriota</taxon>
        <taxon>Stenosarchaea group</taxon>
        <taxon>Halobacteria</taxon>
        <taxon>Halobacteriales</taxon>
        <taxon>Natrialbaceae</taxon>
        <taxon>Natrinema</taxon>
    </lineage>
</organism>
<dbReference type="RefSeq" id="WP_006181385.1">
    <property type="nucleotide sequence ID" value="NZ_CP101873.1"/>
</dbReference>
<reference evidence="1 2" key="1">
    <citation type="submission" date="2022-07" db="EMBL/GenBank/DDBJ databases">
        <title>Two temperate virus in Haloterrigena jeotgali A29.</title>
        <authorList>
            <person name="Deng X."/>
        </authorList>
    </citation>
    <scope>NUCLEOTIDE SEQUENCE [LARGE SCALE GENOMIC DNA]</scope>
    <source>
        <strain evidence="1 2">A29</strain>
    </source>
</reference>
<evidence type="ECO:0000313" key="1">
    <source>
        <dbReference type="EMBL" id="WMT09344.1"/>
    </source>
</evidence>
<gene>
    <name evidence="1" type="ORF">NP511_06820</name>
</gene>
<dbReference type="AlphaFoldDB" id="A0AAF0PF69"/>
<protein>
    <recommendedName>
        <fullName evidence="3">Small CPxCG-related zinc finger protein</fullName>
    </recommendedName>
</protein>
<name>A0AAF0PF69_9EURY</name>
<dbReference type="GeneID" id="55316375"/>
<evidence type="ECO:0000313" key="2">
    <source>
        <dbReference type="Proteomes" id="UP001224926"/>
    </source>
</evidence>
<accession>A0AAF0PF69</accession>
<dbReference type="EMBL" id="CP101873">
    <property type="protein sequence ID" value="WMT09344.1"/>
    <property type="molecule type" value="Genomic_DNA"/>
</dbReference>
<dbReference type="InterPro" id="IPR049681">
    <property type="entry name" value="HVO_A0556-like"/>
</dbReference>
<dbReference type="NCBIfam" id="NF041921">
    <property type="entry name" value="HVO_A0556"/>
    <property type="match status" value="1"/>
</dbReference>